<organism evidence="2 3">
    <name type="scientific">Blautia obeum</name>
    <dbReference type="NCBI Taxonomy" id="40520"/>
    <lineage>
        <taxon>Bacteria</taxon>
        <taxon>Bacillati</taxon>
        <taxon>Bacillota</taxon>
        <taxon>Clostridia</taxon>
        <taxon>Lachnospirales</taxon>
        <taxon>Lachnospiraceae</taxon>
        <taxon>Blautia</taxon>
    </lineage>
</organism>
<evidence type="ECO:0000313" key="3">
    <source>
        <dbReference type="Proteomes" id="UP000095447"/>
    </source>
</evidence>
<dbReference type="EMBL" id="CYZA01000002">
    <property type="protein sequence ID" value="CUN55752.1"/>
    <property type="molecule type" value="Genomic_DNA"/>
</dbReference>
<dbReference type="InterPro" id="IPR000182">
    <property type="entry name" value="GNAT_dom"/>
</dbReference>
<dbReference type="InterPro" id="IPR016181">
    <property type="entry name" value="Acyl_CoA_acyltransferase"/>
</dbReference>
<dbReference type="InterPro" id="IPR052742">
    <property type="entry name" value="Mito_N-acetyltransferase"/>
</dbReference>
<dbReference type="Pfam" id="PF00583">
    <property type="entry name" value="Acetyltransf_1"/>
    <property type="match status" value="1"/>
</dbReference>
<name>A0A173XUS3_9FIRM</name>
<dbReference type="PANTHER" id="PTHR43138">
    <property type="entry name" value="ACETYLTRANSFERASE, GNAT FAMILY"/>
    <property type="match status" value="1"/>
</dbReference>
<sequence>MGIVIREYQTEDVTAAITIWNQVVEDGVAFPQEENLTEETGDAFFKEQTYTGIAVNTDNNEIVGLYILHPNNVGRCGHICNASYAVRRDLRGEHIGEKLVLDCLAQAKVKGFRIMQFNAVVANNTHALHLYERIGFTRLGVIPQGFRMPDGHYEDIIPHYYML</sequence>
<feature type="domain" description="N-acetyltransferase" evidence="1">
    <location>
        <begin position="3"/>
        <end position="163"/>
    </location>
</feature>
<evidence type="ECO:0000259" key="1">
    <source>
        <dbReference type="PROSITE" id="PS51186"/>
    </source>
</evidence>
<proteinExistence type="predicted"/>
<dbReference type="Proteomes" id="UP000095447">
    <property type="component" value="Unassembled WGS sequence"/>
</dbReference>
<reference evidence="2 3" key="1">
    <citation type="submission" date="2015-09" db="EMBL/GenBank/DDBJ databases">
        <authorList>
            <consortium name="Pathogen Informatics"/>
        </authorList>
    </citation>
    <scope>NUCLEOTIDE SEQUENCE [LARGE SCALE GENOMIC DNA]</scope>
    <source>
        <strain evidence="2 3">2789STDY5608838</strain>
    </source>
</reference>
<protein>
    <submittedName>
        <fullName evidence="2">Putative acetyltransferase</fullName>
    </submittedName>
</protein>
<evidence type="ECO:0000313" key="2">
    <source>
        <dbReference type="EMBL" id="CUN55752.1"/>
    </source>
</evidence>
<dbReference type="RefSeq" id="WP_055052716.1">
    <property type="nucleotide sequence ID" value="NZ_CYZA01000002.1"/>
</dbReference>
<accession>A0A173XUS3</accession>
<dbReference type="Gene3D" id="3.40.630.30">
    <property type="match status" value="1"/>
</dbReference>
<dbReference type="AlphaFoldDB" id="A0A173XUS3"/>
<keyword evidence="2" id="KW-0808">Transferase</keyword>
<gene>
    <name evidence="2" type="ORF">ERS852395_00691</name>
</gene>
<dbReference type="GO" id="GO:0016747">
    <property type="term" value="F:acyltransferase activity, transferring groups other than amino-acyl groups"/>
    <property type="evidence" value="ECO:0007669"/>
    <property type="project" value="InterPro"/>
</dbReference>
<dbReference type="PANTHER" id="PTHR43138:SF1">
    <property type="entry name" value="N-ACETYLTRANSFERASE ACA1"/>
    <property type="match status" value="1"/>
</dbReference>
<dbReference type="PROSITE" id="PS51186">
    <property type="entry name" value="GNAT"/>
    <property type="match status" value="1"/>
</dbReference>
<dbReference type="SUPFAM" id="SSF55729">
    <property type="entry name" value="Acyl-CoA N-acyltransferases (Nat)"/>
    <property type="match status" value="1"/>
</dbReference>